<evidence type="ECO:0000259" key="1">
    <source>
        <dbReference type="Pfam" id="PF12728"/>
    </source>
</evidence>
<name>A0A2K9D9G4_9MICO</name>
<dbReference type="Proteomes" id="UP000233276">
    <property type="component" value="Chromosome"/>
</dbReference>
<reference evidence="2 3" key="1">
    <citation type="submission" date="2017-12" db="EMBL/GenBank/DDBJ databases">
        <title>Isolation and characterization of estrogens degradatiion strain Microbacterium hominis SJTG1.</title>
        <authorList>
            <person name="Xiong W."/>
            <person name="Yin C."/>
            <person name="Zheng D."/>
            <person name="Liang R."/>
        </authorList>
    </citation>
    <scope>NUCLEOTIDE SEQUENCE [LARGE SCALE GENOMIC DNA]</scope>
    <source>
        <strain evidence="2 3">SJTG1</strain>
    </source>
</reference>
<protein>
    <recommendedName>
        <fullName evidence="1">Helix-turn-helix domain-containing protein</fullName>
    </recommendedName>
</protein>
<organism evidence="2 3">
    <name type="scientific">Microbacterium hominis</name>
    <dbReference type="NCBI Taxonomy" id="162426"/>
    <lineage>
        <taxon>Bacteria</taxon>
        <taxon>Bacillati</taxon>
        <taxon>Actinomycetota</taxon>
        <taxon>Actinomycetes</taxon>
        <taxon>Micrococcales</taxon>
        <taxon>Microbacteriaceae</taxon>
        <taxon>Microbacterium</taxon>
    </lineage>
</organism>
<sequence>MADAKLPEWVTVKVAAALVGRSPRTIYEWIEDGRLATRLSSAGILEVLSKAVVRVEPTIRRGRPRGKPTRR</sequence>
<dbReference type="RefSeq" id="WP_101305689.1">
    <property type="nucleotide sequence ID" value="NZ_CP025299.1"/>
</dbReference>
<dbReference type="AlphaFoldDB" id="A0A2K9D9G4"/>
<evidence type="ECO:0000313" key="3">
    <source>
        <dbReference type="Proteomes" id="UP000233276"/>
    </source>
</evidence>
<proteinExistence type="predicted"/>
<dbReference type="EMBL" id="CP025299">
    <property type="protein sequence ID" value="AUG28761.1"/>
    <property type="molecule type" value="Genomic_DNA"/>
</dbReference>
<dbReference type="Pfam" id="PF12728">
    <property type="entry name" value="HTH_17"/>
    <property type="match status" value="1"/>
</dbReference>
<dbReference type="KEGG" id="mhos:CXR34_04260"/>
<dbReference type="InterPro" id="IPR041657">
    <property type="entry name" value="HTH_17"/>
</dbReference>
<evidence type="ECO:0000313" key="2">
    <source>
        <dbReference type="EMBL" id="AUG28761.1"/>
    </source>
</evidence>
<accession>A0A2K9D9G4</accession>
<feature type="domain" description="Helix-turn-helix" evidence="1">
    <location>
        <begin position="9"/>
        <end position="38"/>
    </location>
</feature>
<gene>
    <name evidence="2" type="ORF">CXR34_04260</name>
</gene>